<accession>A0A2N3WZY8</accession>
<organism evidence="3 4">
    <name type="scientific">Amycolatopsis echigonensis</name>
    <dbReference type="NCBI Taxonomy" id="2576905"/>
    <lineage>
        <taxon>Bacteria</taxon>
        <taxon>Bacillati</taxon>
        <taxon>Actinomycetota</taxon>
        <taxon>Actinomycetes</taxon>
        <taxon>Pseudonocardiales</taxon>
        <taxon>Pseudonocardiaceae</taxon>
        <taxon>Amycolatopsis</taxon>
    </lineage>
</organism>
<name>A0A2N3WZY8_9PSEU</name>
<dbReference type="PANTHER" id="PTHR35174:SF3">
    <property type="entry name" value="BLL7171 PROTEIN"/>
    <property type="match status" value="1"/>
</dbReference>
<keyword evidence="4" id="KW-1185">Reference proteome</keyword>
<dbReference type="PANTHER" id="PTHR35174">
    <property type="entry name" value="BLL7171 PROTEIN-RELATED"/>
    <property type="match status" value="1"/>
</dbReference>
<dbReference type="Gene3D" id="3.30.70.1060">
    <property type="entry name" value="Dimeric alpha+beta barrel"/>
    <property type="match status" value="1"/>
</dbReference>
<dbReference type="OrthoDB" id="668782at2"/>
<dbReference type="EMBL" id="PJMY01000002">
    <property type="protein sequence ID" value="PKV99436.1"/>
    <property type="molecule type" value="Genomic_DNA"/>
</dbReference>
<comment type="similarity">
    <text evidence="1">Belongs to the YciI family.</text>
</comment>
<feature type="domain" description="YCII-related" evidence="2">
    <location>
        <begin position="1"/>
        <end position="115"/>
    </location>
</feature>
<evidence type="ECO:0000256" key="1">
    <source>
        <dbReference type="ARBA" id="ARBA00007689"/>
    </source>
</evidence>
<sequence>MKFLLTMHMNPDVWEGLSEETRQEVMDGHADFVAKIRASGEMINTQALGGPEDSAVVRVRGGVPAVTDGPFAESKEFLAGFYLVECESRDRALEVAAMIPDARIDGLGIEVRPVVFFADAETQSDFG</sequence>
<comment type="caution">
    <text evidence="3">The sequence shown here is derived from an EMBL/GenBank/DDBJ whole genome shotgun (WGS) entry which is preliminary data.</text>
</comment>
<evidence type="ECO:0000313" key="4">
    <source>
        <dbReference type="Proteomes" id="UP000233750"/>
    </source>
</evidence>
<protein>
    <recommendedName>
        <fullName evidence="2">YCII-related domain-containing protein</fullName>
    </recommendedName>
</protein>
<dbReference type="AlphaFoldDB" id="A0A2N3WZY8"/>
<dbReference type="InterPro" id="IPR005545">
    <property type="entry name" value="YCII"/>
</dbReference>
<dbReference type="Pfam" id="PF03795">
    <property type="entry name" value="YCII"/>
    <property type="match status" value="1"/>
</dbReference>
<proteinExistence type="inferred from homology"/>
<evidence type="ECO:0000259" key="2">
    <source>
        <dbReference type="Pfam" id="PF03795"/>
    </source>
</evidence>
<dbReference type="SUPFAM" id="SSF54909">
    <property type="entry name" value="Dimeric alpha+beta barrel"/>
    <property type="match status" value="1"/>
</dbReference>
<gene>
    <name evidence="3" type="ORF">ATK30_0406</name>
</gene>
<reference evidence="3 4" key="1">
    <citation type="submission" date="2017-12" db="EMBL/GenBank/DDBJ databases">
        <title>Sequencing the genomes of 1000 Actinobacteria strains.</title>
        <authorList>
            <person name="Klenk H.-P."/>
        </authorList>
    </citation>
    <scope>NUCLEOTIDE SEQUENCE [LARGE SCALE GENOMIC DNA]</scope>
    <source>
        <strain evidence="3 4">DSM 45165</strain>
    </source>
</reference>
<dbReference type="RefSeq" id="WP_101434022.1">
    <property type="nucleotide sequence ID" value="NZ_PJMY01000002.1"/>
</dbReference>
<dbReference type="InterPro" id="IPR011008">
    <property type="entry name" value="Dimeric_a/b-barrel"/>
</dbReference>
<evidence type="ECO:0000313" key="3">
    <source>
        <dbReference type="EMBL" id="PKV99436.1"/>
    </source>
</evidence>
<dbReference type="Proteomes" id="UP000233750">
    <property type="component" value="Unassembled WGS sequence"/>
</dbReference>